<dbReference type="PANTHER" id="PTHR44846">
    <property type="entry name" value="MANNOSYL-D-GLYCERATE TRANSPORT/METABOLISM SYSTEM REPRESSOR MNGR-RELATED"/>
    <property type="match status" value="1"/>
</dbReference>
<dbReference type="GO" id="GO:0003677">
    <property type="term" value="F:DNA binding"/>
    <property type="evidence" value="ECO:0007669"/>
    <property type="project" value="UniProtKB-KW"/>
</dbReference>
<evidence type="ECO:0000313" key="6">
    <source>
        <dbReference type="Proteomes" id="UP000236151"/>
    </source>
</evidence>
<dbReference type="Pfam" id="PF00392">
    <property type="entry name" value="GntR"/>
    <property type="match status" value="1"/>
</dbReference>
<dbReference type="GO" id="GO:0003700">
    <property type="term" value="F:DNA-binding transcription factor activity"/>
    <property type="evidence" value="ECO:0007669"/>
    <property type="project" value="InterPro"/>
</dbReference>
<dbReference type="InterPro" id="IPR036390">
    <property type="entry name" value="WH_DNA-bd_sf"/>
</dbReference>
<keyword evidence="2" id="KW-0238">DNA-binding</keyword>
<dbReference type="FunFam" id="1.10.10.10:FF:000079">
    <property type="entry name" value="GntR family transcriptional regulator"/>
    <property type="match status" value="1"/>
</dbReference>
<dbReference type="Proteomes" id="UP000236151">
    <property type="component" value="Unassembled WGS sequence"/>
</dbReference>
<organism evidence="5 6">
    <name type="scientific">Clostridium thermosuccinogenes</name>
    <dbReference type="NCBI Taxonomy" id="84032"/>
    <lineage>
        <taxon>Bacteria</taxon>
        <taxon>Bacillati</taxon>
        <taxon>Bacillota</taxon>
        <taxon>Clostridia</taxon>
        <taxon>Eubacteriales</taxon>
        <taxon>Clostridiaceae</taxon>
        <taxon>Clostridium</taxon>
    </lineage>
</organism>
<dbReference type="GO" id="GO:0045892">
    <property type="term" value="P:negative regulation of DNA-templated transcription"/>
    <property type="evidence" value="ECO:0007669"/>
    <property type="project" value="TreeGrafter"/>
</dbReference>
<dbReference type="OrthoDB" id="9813468at2"/>
<dbReference type="EMBL" id="NIOJ01000001">
    <property type="protein sequence ID" value="PNU01506.1"/>
    <property type="molecule type" value="Genomic_DNA"/>
</dbReference>
<evidence type="ECO:0000256" key="2">
    <source>
        <dbReference type="ARBA" id="ARBA00023125"/>
    </source>
</evidence>
<dbReference type="PRINTS" id="PR00035">
    <property type="entry name" value="HTHGNTR"/>
</dbReference>
<evidence type="ECO:0000259" key="4">
    <source>
        <dbReference type="PROSITE" id="PS50949"/>
    </source>
</evidence>
<keyword evidence="3" id="KW-0804">Transcription</keyword>
<dbReference type="SMART" id="SM00345">
    <property type="entry name" value="HTH_GNTR"/>
    <property type="match status" value="1"/>
</dbReference>
<dbReference type="SUPFAM" id="SSF46785">
    <property type="entry name" value="Winged helix' DNA-binding domain"/>
    <property type="match status" value="1"/>
</dbReference>
<keyword evidence="6" id="KW-1185">Reference proteome</keyword>
<dbReference type="Gene3D" id="1.10.10.10">
    <property type="entry name" value="Winged helix-like DNA-binding domain superfamily/Winged helix DNA-binding domain"/>
    <property type="match status" value="1"/>
</dbReference>
<gene>
    <name evidence="5" type="ORF">CDQ84_00410</name>
</gene>
<dbReference type="CDD" id="cd07377">
    <property type="entry name" value="WHTH_GntR"/>
    <property type="match status" value="1"/>
</dbReference>
<dbReference type="KEGG" id="cthd:CDO33_16400"/>
<sequence length="244" mass="28002">MYIDKKSPIPAYYQLKKILLEKIKSGEYAAGSLIPSERELCETLGISRMTVRQALNQLVSEGILYREKGRGTFVSKAKLEQRNLMSFSEMAREKGLEPITKVLHFSMGNIIQDICDVLDLGENETVYHIKRLRLVGSVPVGIEESYIPQKYCPGLDRYDLTTSLYRLMKDEYQHAISYADNVIEAAKATKEEKELLEITESKPVLKIVSVNFTESGLKLLYERSVYRSDEYKYSVRVYGNRDTD</sequence>
<keyword evidence="1" id="KW-0805">Transcription regulation</keyword>
<dbReference type="Pfam" id="PF07702">
    <property type="entry name" value="UTRA"/>
    <property type="match status" value="1"/>
</dbReference>
<dbReference type="SMART" id="SM00866">
    <property type="entry name" value="UTRA"/>
    <property type="match status" value="1"/>
</dbReference>
<comment type="caution">
    <text evidence="5">The sequence shown here is derived from an EMBL/GenBank/DDBJ whole genome shotgun (WGS) entry which is preliminary data.</text>
</comment>
<dbReference type="SUPFAM" id="SSF64288">
    <property type="entry name" value="Chorismate lyase-like"/>
    <property type="match status" value="1"/>
</dbReference>
<accession>A0A2K2F5W0</accession>
<dbReference type="InterPro" id="IPR000524">
    <property type="entry name" value="Tscrpt_reg_HTH_GntR"/>
</dbReference>
<name>A0A2K2F5W0_9CLOT</name>
<evidence type="ECO:0000256" key="1">
    <source>
        <dbReference type="ARBA" id="ARBA00023015"/>
    </source>
</evidence>
<dbReference type="RefSeq" id="WP_103079735.1">
    <property type="nucleotide sequence ID" value="NZ_CP021850.1"/>
</dbReference>
<protein>
    <submittedName>
        <fullName evidence="5">GntR family transcriptional regulator</fullName>
    </submittedName>
</protein>
<proteinExistence type="predicted"/>
<dbReference type="InterPro" id="IPR050679">
    <property type="entry name" value="Bact_HTH_transcr_reg"/>
</dbReference>
<dbReference type="InterPro" id="IPR036388">
    <property type="entry name" value="WH-like_DNA-bd_sf"/>
</dbReference>
<feature type="domain" description="HTH gntR-type" evidence="4">
    <location>
        <begin position="9"/>
        <end position="77"/>
    </location>
</feature>
<dbReference type="AlphaFoldDB" id="A0A2K2F5W0"/>
<dbReference type="Gene3D" id="3.40.1410.10">
    <property type="entry name" value="Chorismate lyase-like"/>
    <property type="match status" value="1"/>
</dbReference>
<evidence type="ECO:0000313" key="5">
    <source>
        <dbReference type="EMBL" id="PNU01506.1"/>
    </source>
</evidence>
<reference evidence="5 6" key="1">
    <citation type="submission" date="2017-06" db="EMBL/GenBank/DDBJ databases">
        <title>Investigating the central metabolism of Clostridium thermosuccinogenes.</title>
        <authorList>
            <person name="Koendjbiharie J.G."/>
            <person name="van Kranenburg R."/>
        </authorList>
    </citation>
    <scope>NUCLEOTIDE SEQUENCE [LARGE SCALE GENOMIC DNA]</scope>
    <source>
        <strain evidence="5 6">DSM 5806</strain>
    </source>
</reference>
<dbReference type="PANTHER" id="PTHR44846:SF1">
    <property type="entry name" value="MANNOSYL-D-GLYCERATE TRANSPORT_METABOLISM SYSTEM REPRESSOR MNGR-RELATED"/>
    <property type="match status" value="1"/>
</dbReference>
<dbReference type="PROSITE" id="PS50949">
    <property type="entry name" value="HTH_GNTR"/>
    <property type="match status" value="1"/>
</dbReference>
<dbReference type="InterPro" id="IPR028978">
    <property type="entry name" value="Chorismate_lyase_/UTRA_dom_sf"/>
</dbReference>
<evidence type="ECO:0000256" key="3">
    <source>
        <dbReference type="ARBA" id="ARBA00023163"/>
    </source>
</evidence>
<dbReference type="InterPro" id="IPR011663">
    <property type="entry name" value="UTRA"/>
</dbReference>